<organism evidence="2 3">
    <name type="scientific">Aspergillus mulundensis</name>
    <dbReference type="NCBI Taxonomy" id="1810919"/>
    <lineage>
        <taxon>Eukaryota</taxon>
        <taxon>Fungi</taxon>
        <taxon>Dikarya</taxon>
        <taxon>Ascomycota</taxon>
        <taxon>Pezizomycotina</taxon>
        <taxon>Eurotiomycetes</taxon>
        <taxon>Eurotiomycetidae</taxon>
        <taxon>Eurotiales</taxon>
        <taxon>Aspergillaceae</taxon>
        <taxon>Aspergillus</taxon>
        <taxon>Aspergillus subgen. Nidulantes</taxon>
    </lineage>
</organism>
<evidence type="ECO:0000313" key="3">
    <source>
        <dbReference type="Proteomes" id="UP000256690"/>
    </source>
</evidence>
<feature type="signal peptide" evidence="1">
    <location>
        <begin position="1"/>
        <end position="19"/>
    </location>
</feature>
<evidence type="ECO:0000313" key="2">
    <source>
        <dbReference type="EMBL" id="RDW93476.1"/>
    </source>
</evidence>
<dbReference type="AlphaFoldDB" id="A0A3D8T4J5"/>
<dbReference type="STRING" id="1810919.A0A3D8T4J5"/>
<dbReference type="PANTHER" id="PTHR40617">
    <property type="entry name" value="TERPENE CYCLASE ASQC"/>
    <property type="match status" value="1"/>
</dbReference>
<dbReference type="InterPro" id="IPR053112">
    <property type="entry name" value="Fungal_Dehydratase/Hydratase"/>
</dbReference>
<dbReference type="OrthoDB" id="5295747at2759"/>
<keyword evidence="1" id="KW-0732">Signal</keyword>
<evidence type="ECO:0000256" key="1">
    <source>
        <dbReference type="SAM" id="SignalP"/>
    </source>
</evidence>
<dbReference type="RefSeq" id="XP_026608659.1">
    <property type="nucleotide sequence ID" value="XM_026742814.1"/>
</dbReference>
<proteinExistence type="predicted"/>
<dbReference type="EMBL" id="PVWQ01000001">
    <property type="protein sequence ID" value="RDW93476.1"/>
    <property type="molecule type" value="Genomic_DNA"/>
</dbReference>
<accession>A0A3D8T4J5</accession>
<keyword evidence="3" id="KW-1185">Reference proteome</keyword>
<protein>
    <recommendedName>
        <fullName evidence="4">Kievitone hydratase</fullName>
    </recommendedName>
</protein>
<dbReference type="Proteomes" id="UP000256690">
    <property type="component" value="Unassembled WGS sequence"/>
</dbReference>
<gene>
    <name evidence="2" type="ORF">DSM5745_00798</name>
</gene>
<name>A0A3D8T4J5_9EURO</name>
<dbReference type="PANTHER" id="PTHR40617:SF1">
    <property type="entry name" value="ATTH DOMAIN-CONTAINING PROTEIN-RELATED"/>
    <property type="match status" value="1"/>
</dbReference>
<feature type="chain" id="PRO_5017816812" description="Kievitone hydratase" evidence="1">
    <location>
        <begin position="20"/>
        <end position="345"/>
    </location>
</feature>
<evidence type="ECO:0008006" key="4">
    <source>
        <dbReference type="Google" id="ProtNLM"/>
    </source>
</evidence>
<dbReference type="Pfam" id="PF17186">
    <property type="entry name" value="Lipocalin_9"/>
    <property type="match status" value="1"/>
</dbReference>
<dbReference type="SUPFAM" id="SSF159245">
    <property type="entry name" value="AttH-like"/>
    <property type="match status" value="1"/>
</dbReference>
<sequence>MKFAAAFLAILAVATQVFASNHTQAKYLFRPESSPVLWNDKTPALYAFNETQLGHGSWWSSSFITGTNGKQYVAIAHVLNVNNITYYRGSTLDLQTNGYQQFVTRGNGTGEGPTLNITINKNSFGSLSDDNISQLRAATNTDNVKFNLSWTSSSLILANGGTGAFLFGPVTSHEWGIPSSKTQGTIKINGKTVTVDPAKSSTWYDRQWEGAGGAITGNWTWFQLHVPGSEYKFSIWAVDNPATGQASRFATVRDGDGAQLVLPVVWEPDYARRYVSASSGRVYPLDWKLRIGELAGFRVKSVRADQEIVGSNALETAYEGFVTLKGVLDGHHVNGYGLVEMVSVS</sequence>
<dbReference type="Gene3D" id="2.40.370.10">
    <property type="entry name" value="AttH-like domain"/>
    <property type="match status" value="2"/>
</dbReference>
<comment type="caution">
    <text evidence="2">The sequence shown here is derived from an EMBL/GenBank/DDBJ whole genome shotgun (WGS) entry which is preliminary data.</text>
</comment>
<dbReference type="InterPro" id="IPR023374">
    <property type="entry name" value="AttH-like_dom_sf"/>
</dbReference>
<reference evidence="2 3" key="1">
    <citation type="journal article" date="2018" name="IMA Fungus">
        <title>IMA Genome-F 9: Draft genome sequence of Annulohypoxylon stygium, Aspergillus mulundensis, Berkeleyomyces basicola (syn. Thielaviopsis basicola), Ceratocystis smalleyi, two Cercospora beticola strains, Coleophoma cylindrospora, Fusarium fracticaudum, Phialophora cf. hyalina, and Morchella septimelata.</title>
        <authorList>
            <person name="Wingfield B.D."/>
            <person name="Bills G.F."/>
            <person name="Dong Y."/>
            <person name="Huang W."/>
            <person name="Nel W.J."/>
            <person name="Swalarsk-Parry B.S."/>
            <person name="Vaghefi N."/>
            <person name="Wilken P.M."/>
            <person name="An Z."/>
            <person name="de Beer Z.W."/>
            <person name="De Vos L."/>
            <person name="Chen L."/>
            <person name="Duong T.A."/>
            <person name="Gao Y."/>
            <person name="Hammerbacher A."/>
            <person name="Kikkert J.R."/>
            <person name="Li Y."/>
            <person name="Li H."/>
            <person name="Li K."/>
            <person name="Li Q."/>
            <person name="Liu X."/>
            <person name="Ma X."/>
            <person name="Naidoo K."/>
            <person name="Pethybridge S.J."/>
            <person name="Sun J."/>
            <person name="Steenkamp E.T."/>
            <person name="van der Nest M.A."/>
            <person name="van Wyk S."/>
            <person name="Wingfield M.J."/>
            <person name="Xiong C."/>
            <person name="Yue Q."/>
            <person name="Zhang X."/>
        </authorList>
    </citation>
    <scope>NUCLEOTIDE SEQUENCE [LARGE SCALE GENOMIC DNA]</scope>
    <source>
        <strain evidence="2 3">DSM 5745</strain>
    </source>
</reference>
<dbReference type="GeneID" id="38111168"/>